<evidence type="ECO:0000313" key="2">
    <source>
        <dbReference type="Proteomes" id="UP001732700"/>
    </source>
</evidence>
<sequence length="693" mass="77305">MAMEDQAKLLADLTAAVSSMNAKLGEMHPVVLDLHNWKPSIEKSMETLRAEVSNLRDLVLDPNKSAATSPTGGVPPPLPHPSADAPTTSLMSAKPAASLPVVRAAGNGGDGHGQFGHGDESSPRGIRTDDPRASEGAPAKGKQHQSGHDYDSSEYQYQRGWGSSRFPPPPRVDFPLFDGENPRAWRLKCEAYFQVCSMNPETWVSCAAMYFMDDALSWLQATEAHLHFPVWKDFAENICAQFGRTEFQHYLRLFNRLQQTGTVVEYTSKFNSLMHNLTAHHNSWDPSFFVTHYIDGLQRDIRAAVVLHRPIDLATAVDLAILQEEVLDSYRRDTRRMDFYSGARAIPRTAHPLPPPLGPRGNPPPVPKTEERRAMEVQRPQPQEDKIAALRAYHRARGLCFICGERWGRDHRCGPTVQLHVVEELLAMIQDNEEVPNTSAKAETDTGSELMHLSQAAAEGGVAATTMRLQGLMQNQQVMMLVDSGSSHTFISAELVDKLQCSSRHIAPLRVKVANGGLMHCNTELVDVEWWTQGVRFTTSFKVLPLGSYDIILGFDWLTKHSPMKVHWGNQIMSFEMDGRTVSLSGVKPDASNCKQVSVEQLHSLLQNSRVAQVVQLCLMQPDQQSKITPESLPEPIQHLLTEFQALFAEPSDLPPQRSFDHSIPLCPGARPVNLRPYHYNPAQKDEIERQVK</sequence>
<evidence type="ECO:0000313" key="1">
    <source>
        <dbReference type="EnsemblPlants" id="AVESA.00010b.r2.1AG0043390.1.CDS.1"/>
    </source>
</evidence>
<dbReference type="Proteomes" id="UP001732700">
    <property type="component" value="Chromosome 1A"/>
</dbReference>
<organism evidence="1 2">
    <name type="scientific">Avena sativa</name>
    <name type="common">Oat</name>
    <dbReference type="NCBI Taxonomy" id="4498"/>
    <lineage>
        <taxon>Eukaryota</taxon>
        <taxon>Viridiplantae</taxon>
        <taxon>Streptophyta</taxon>
        <taxon>Embryophyta</taxon>
        <taxon>Tracheophyta</taxon>
        <taxon>Spermatophyta</taxon>
        <taxon>Magnoliopsida</taxon>
        <taxon>Liliopsida</taxon>
        <taxon>Poales</taxon>
        <taxon>Poaceae</taxon>
        <taxon>BOP clade</taxon>
        <taxon>Pooideae</taxon>
        <taxon>Poodae</taxon>
        <taxon>Poeae</taxon>
        <taxon>Poeae Chloroplast Group 1 (Aveneae type)</taxon>
        <taxon>Aveninae</taxon>
        <taxon>Avena</taxon>
    </lineage>
</organism>
<name>A0ACD5TFA2_AVESA</name>
<proteinExistence type="predicted"/>
<keyword evidence="2" id="KW-1185">Reference proteome</keyword>
<reference evidence="1" key="1">
    <citation type="submission" date="2021-05" db="EMBL/GenBank/DDBJ databases">
        <authorList>
            <person name="Scholz U."/>
            <person name="Mascher M."/>
            <person name="Fiebig A."/>
        </authorList>
    </citation>
    <scope>NUCLEOTIDE SEQUENCE [LARGE SCALE GENOMIC DNA]</scope>
</reference>
<dbReference type="EnsemblPlants" id="AVESA.00010b.r2.1AG0043390.1">
    <property type="protein sequence ID" value="AVESA.00010b.r2.1AG0043390.1.CDS.1"/>
    <property type="gene ID" value="AVESA.00010b.r2.1AG0043390"/>
</dbReference>
<accession>A0ACD5TFA2</accession>
<protein>
    <submittedName>
        <fullName evidence="1">Uncharacterized protein</fullName>
    </submittedName>
</protein>
<reference evidence="1" key="2">
    <citation type="submission" date="2025-09" db="UniProtKB">
        <authorList>
            <consortium name="EnsemblPlants"/>
        </authorList>
    </citation>
    <scope>IDENTIFICATION</scope>
</reference>